<dbReference type="InterPro" id="IPR003594">
    <property type="entry name" value="HATPase_dom"/>
</dbReference>
<dbReference type="InterPro" id="IPR003661">
    <property type="entry name" value="HisK_dim/P_dom"/>
</dbReference>
<feature type="domain" description="Histidine kinase" evidence="7">
    <location>
        <begin position="19"/>
        <end position="226"/>
    </location>
</feature>
<keyword evidence="4" id="KW-0418">Kinase</keyword>
<dbReference type="PRINTS" id="PR00344">
    <property type="entry name" value="BCTRLSENSOR"/>
</dbReference>
<protein>
    <recommendedName>
        <fullName evidence="7">Histidine kinase domain-containing protein</fullName>
    </recommendedName>
</protein>
<dbReference type="SUPFAM" id="SSF47384">
    <property type="entry name" value="Homodimeric domain of signal transducing histidine kinase"/>
    <property type="match status" value="1"/>
</dbReference>
<evidence type="ECO:0000256" key="1">
    <source>
        <dbReference type="ARBA" id="ARBA00022553"/>
    </source>
</evidence>
<proteinExistence type="predicted"/>
<dbReference type="Pfam" id="PF00512">
    <property type="entry name" value="HisKA"/>
    <property type="match status" value="1"/>
</dbReference>
<dbReference type="GO" id="GO:0005524">
    <property type="term" value="F:ATP binding"/>
    <property type="evidence" value="ECO:0007669"/>
    <property type="project" value="UniProtKB-KW"/>
</dbReference>
<evidence type="ECO:0000259" key="7">
    <source>
        <dbReference type="PROSITE" id="PS50109"/>
    </source>
</evidence>
<dbReference type="SUPFAM" id="SSF55874">
    <property type="entry name" value="ATPase domain of HSP90 chaperone/DNA topoisomerase II/histidine kinase"/>
    <property type="match status" value="1"/>
</dbReference>
<gene>
    <name evidence="8" type="ORF">MNBD_NITROSPIRAE01-1320</name>
</gene>
<dbReference type="InterPro" id="IPR004358">
    <property type="entry name" value="Sig_transdc_His_kin-like_C"/>
</dbReference>
<dbReference type="EMBL" id="UOGF01000059">
    <property type="protein sequence ID" value="VAX30210.1"/>
    <property type="molecule type" value="Genomic_DNA"/>
</dbReference>
<dbReference type="SMART" id="SM00388">
    <property type="entry name" value="HisKA"/>
    <property type="match status" value="1"/>
</dbReference>
<dbReference type="PANTHER" id="PTHR43065">
    <property type="entry name" value="SENSOR HISTIDINE KINASE"/>
    <property type="match status" value="1"/>
</dbReference>
<accession>A0A3B1D5I9</accession>
<evidence type="ECO:0000256" key="3">
    <source>
        <dbReference type="ARBA" id="ARBA00022741"/>
    </source>
</evidence>
<dbReference type="InterPro" id="IPR005467">
    <property type="entry name" value="His_kinase_dom"/>
</dbReference>
<dbReference type="CDD" id="cd00082">
    <property type="entry name" value="HisKA"/>
    <property type="match status" value="1"/>
</dbReference>
<dbReference type="Gene3D" id="3.30.565.10">
    <property type="entry name" value="Histidine kinase-like ATPase, C-terminal domain"/>
    <property type="match status" value="1"/>
</dbReference>
<dbReference type="AlphaFoldDB" id="A0A3B1D5I9"/>
<dbReference type="SMART" id="SM00387">
    <property type="entry name" value="HATPase_c"/>
    <property type="match status" value="1"/>
</dbReference>
<evidence type="ECO:0000313" key="8">
    <source>
        <dbReference type="EMBL" id="VAX30210.1"/>
    </source>
</evidence>
<evidence type="ECO:0000256" key="2">
    <source>
        <dbReference type="ARBA" id="ARBA00022679"/>
    </source>
</evidence>
<keyword evidence="3" id="KW-0547">Nucleotide-binding</keyword>
<dbReference type="PANTHER" id="PTHR43065:SF10">
    <property type="entry name" value="PEROXIDE STRESS-ACTIVATED HISTIDINE KINASE MAK3"/>
    <property type="match status" value="1"/>
</dbReference>
<organism evidence="8">
    <name type="scientific">hydrothermal vent metagenome</name>
    <dbReference type="NCBI Taxonomy" id="652676"/>
    <lineage>
        <taxon>unclassified sequences</taxon>
        <taxon>metagenomes</taxon>
        <taxon>ecological metagenomes</taxon>
    </lineage>
</organism>
<sequence>MSTTKTEEEFSALRMLSAGVVHEIRNPLAVIQSLVELLAQKTQDKNQQALAEAIVTEVKRLNRFLGEFLQYGRVPELKYETVDIGTLIQKALSFAITPEQNATQVIRTDIPEHLPQARLDPDAMHQVLVNAILNALQAMQGKGRLEIQVKRPKQHLTIKIQDSGPGIPPENLEKIFFPFFTTKRNGSGLGLAISQQIVKQHSGWMVFENNVNEKGVTLVINIPQEQAD</sequence>
<evidence type="ECO:0000256" key="4">
    <source>
        <dbReference type="ARBA" id="ARBA00022777"/>
    </source>
</evidence>
<dbReference type="Gene3D" id="1.10.287.130">
    <property type="match status" value="1"/>
</dbReference>
<keyword evidence="5" id="KW-0067">ATP-binding</keyword>
<name>A0A3B1D5I9_9ZZZZ</name>
<keyword evidence="2" id="KW-0808">Transferase</keyword>
<dbReference type="Pfam" id="PF02518">
    <property type="entry name" value="HATPase_c"/>
    <property type="match status" value="1"/>
</dbReference>
<dbReference type="PROSITE" id="PS50109">
    <property type="entry name" value="HIS_KIN"/>
    <property type="match status" value="1"/>
</dbReference>
<dbReference type="GO" id="GO:0000155">
    <property type="term" value="F:phosphorelay sensor kinase activity"/>
    <property type="evidence" value="ECO:0007669"/>
    <property type="project" value="InterPro"/>
</dbReference>
<keyword evidence="6" id="KW-0902">Two-component regulatory system</keyword>
<evidence type="ECO:0000256" key="6">
    <source>
        <dbReference type="ARBA" id="ARBA00023012"/>
    </source>
</evidence>
<reference evidence="8" key="1">
    <citation type="submission" date="2018-06" db="EMBL/GenBank/DDBJ databases">
        <authorList>
            <person name="Zhirakovskaya E."/>
        </authorList>
    </citation>
    <scope>NUCLEOTIDE SEQUENCE</scope>
</reference>
<keyword evidence="1" id="KW-0597">Phosphoprotein</keyword>
<dbReference type="InterPro" id="IPR036097">
    <property type="entry name" value="HisK_dim/P_sf"/>
</dbReference>
<evidence type="ECO:0000256" key="5">
    <source>
        <dbReference type="ARBA" id="ARBA00022840"/>
    </source>
</evidence>
<dbReference type="InterPro" id="IPR036890">
    <property type="entry name" value="HATPase_C_sf"/>
</dbReference>